<dbReference type="GO" id="GO:0009055">
    <property type="term" value="F:electron transfer activity"/>
    <property type="evidence" value="ECO:0007669"/>
    <property type="project" value="InterPro"/>
</dbReference>
<evidence type="ECO:0000313" key="2">
    <source>
        <dbReference type="EMBL" id="SPC34777.1"/>
    </source>
</evidence>
<reference evidence="3" key="1">
    <citation type="submission" date="2018-01" db="EMBL/GenBank/DDBJ databases">
        <authorList>
            <person name="Kerou L M."/>
        </authorList>
    </citation>
    <scope>NUCLEOTIDE SEQUENCE [LARGE SCALE GENOMIC DNA]</scope>
    <source>
        <strain evidence="3">SCU2</strain>
    </source>
</reference>
<protein>
    <submittedName>
        <fullName evidence="2">Putative electron transfer flavoprotein, subunit beta</fullName>
    </submittedName>
</protein>
<dbReference type="InterPro" id="IPR014730">
    <property type="entry name" value="ETF_a/b_N"/>
</dbReference>
<proteinExistence type="predicted"/>
<evidence type="ECO:0000313" key="3">
    <source>
        <dbReference type="Proteomes" id="UP000236248"/>
    </source>
</evidence>
<dbReference type="Gene3D" id="3.40.50.620">
    <property type="entry name" value="HUPs"/>
    <property type="match status" value="1"/>
</dbReference>
<sequence>MDHGNDNSINVVVMVKLEPDLSEGNVSYNPDGTLNRSQTKNILGPHSAIACRAAMYAKVCYDAWVAVCSMGPPTAEIALKDAMAICCADELHLYSDRIFAGADTLATAETIKHGIMRMGRRIDLVLSGHRAVDGETGQTGPQTAWKLGFNFIGNVIGYSIDVERRMVRARRKIYLPSLYTVLEDVECPLPALIALDPSYKDEYRKVSERLRYARFEKEARRRVMDYKSYLRIWSAKDLGVDVKYVGLAGSPTIVYKVEKIPKVKASRRARVVDPSNVDELREVGNLILNITWGER</sequence>
<dbReference type="PIRSF" id="PIRSF000090">
    <property type="entry name" value="Beta-ETF"/>
    <property type="match status" value="1"/>
</dbReference>
<dbReference type="InterPro" id="IPR014729">
    <property type="entry name" value="Rossmann-like_a/b/a_fold"/>
</dbReference>
<dbReference type="EMBL" id="LT981265">
    <property type="protein sequence ID" value="SPC34777.1"/>
    <property type="molecule type" value="Genomic_DNA"/>
</dbReference>
<dbReference type="PANTHER" id="PTHR21294:SF17">
    <property type="entry name" value="PROTEIN FIXA"/>
    <property type="match status" value="1"/>
</dbReference>
<accession>A0A2K5AT20</accession>
<dbReference type="SMART" id="SM00893">
    <property type="entry name" value="ETF"/>
    <property type="match status" value="1"/>
</dbReference>
<dbReference type="Proteomes" id="UP000236248">
    <property type="component" value="Chromosome NCAV"/>
</dbReference>
<dbReference type="GeneID" id="41595605"/>
<evidence type="ECO:0000259" key="1">
    <source>
        <dbReference type="SMART" id="SM00893"/>
    </source>
</evidence>
<gene>
    <name evidence="2" type="primary">etfB</name>
    <name evidence="2" type="ORF">NCAV_1614</name>
</gene>
<dbReference type="InterPro" id="IPR012255">
    <property type="entry name" value="ETF_b"/>
</dbReference>
<dbReference type="RefSeq" id="WP_103286623.1">
    <property type="nucleotide sequence ID" value="NZ_LT981265.1"/>
</dbReference>
<feature type="domain" description="Electron transfer flavoprotein alpha/beta-subunit N-terminal" evidence="1">
    <location>
        <begin position="31"/>
        <end position="215"/>
    </location>
</feature>
<organism evidence="2 3">
    <name type="scientific">Candidatus Nitrosocaldus cavascurensis</name>
    <dbReference type="NCBI Taxonomy" id="2058097"/>
    <lineage>
        <taxon>Archaea</taxon>
        <taxon>Nitrososphaerota</taxon>
        <taxon>Nitrososphaeria</taxon>
        <taxon>Candidatus Nitrosocaldales</taxon>
        <taxon>Candidatus Nitrosocaldaceae</taxon>
        <taxon>Candidatus Nitrosocaldus</taxon>
    </lineage>
</organism>
<dbReference type="SUPFAM" id="SSF52402">
    <property type="entry name" value="Adenine nucleotide alpha hydrolases-like"/>
    <property type="match status" value="1"/>
</dbReference>
<keyword evidence="3" id="KW-1185">Reference proteome</keyword>
<dbReference type="KEGG" id="ncv:NCAV_1614"/>
<dbReference type="Pfam" id="PF01012">
    <property type="entry name" value="ETF"/>
    <property type="match status" value="1"/>
</dbReference>
<dbReference type="AlphaFoldDB" id="A0A2K5AT20"/>
<name>A0A2K5AT20_9ARCH</name>
<dbReference type="PANTHER" id="PTHR21294">
    <property type="entry name" value="ELECTRON TRANSFER FLAVOPROTEIN BETA-SUBUNIT"/>
    <property type="match status" value="1"/>
</dbReference>